<dbReference type="EMBL" id="JAGSXJ010000072">
    <property type="protein sequence ID" value="KAH6656168.1"/>
    <property type="molecule type" value="Genomic_DNA"/>
</dbReference>
<name>A0A9P8UPV9_9PEZI</name>
<sequence>MPSAVSTTTLVPTEVVAIVSPVSIVSTPASSVSTFNNLLFKELRGLHTKFLADVRNKYVTHVEVKRRAAKAERYVTIAEVKADRLRGVVVDLKEYLAEDSE</sequence>
<reference evidence="1" key="1">
    <citation type="journal article" date="2021" name="Nat. Commun.">
        <title>Genetic determinants of endophytism in the Arabidopsis root mycobiome.</title>
        <authorList>
            <person name="Mesny F."/>
            <person name="Miyauchi S."/>
            <person name="Thiergart T."/>
            <person name="Pickel B."/>
            <person name="Atanasova L."/>
            <person name="Karlsson M."/>
            <person name="Huettel B."/>
            <person name="Barry K.W."/>
            <person name="Haridas S."/>
            <person name="Chen C."/>
            <person name="Bauer D."/>
            <person name="Andreopoulos W."/>
            <person name="Pangilinan J."/>
            <person name="LaButti K."/>
            <person name="Riley R."/>
            <person name="Lipzen A."/>
            <person name="Clum A."/>
            <person name="Drula E."/>
            <person name="Henrissat B."/>
            <person name="Kohler A."/>
            <person name="Grigoriev I.V."/>
            <person name="Martin F.M."/>
            <person name="Hacquard S."/>
        </authorList>
    </citation>
    <scope>NUCLEOTIDE SEQUENCE</scope>
    <source>
        <strain evidence="1">MPI-SDFR-AT-0117</strain>
    </source>
</reference>
<proteinExistence type="predicted"/>
<dbReference type="Proteomes" id="UP000770015">
    <property type="component" value="Unassembled WGS sequence"/>
</dbReference>
<keyword evidence="2" id="KW-1185">Reference proteome</keyword>
<dbReference type="AlphaFoldDB" id="A0A9P8UPV9"/>
<gene>
    <name evidence="1" type="ORF">F5X68DRAFT_238023</name>
</gene>
<evidence type="ECO:0000313" key="2">
    <source>
        <dbReference type="Proteomes" id="UP000770015"/>
    </source>
</evidence>
<evidence type="ECO:0000313" key="1">
    <source>
        <dbReference type="EMBL" id="KAH6656168.1"/>
    </source>
</evidence>
<comment type="caution">
    <text evidence="1">The sequence shown here is derived from an EMBL/GenBank/DDBJ whole genome shotgun (WGS) entry which is preliminary data.</text>
</comment>
<accession>A0A9P8UPV9</accession>
<protein>
    <submittedName>
        <fullName evidence="1">Uncharacterized protein</fullName>
    </submittedName>
</protein>
<organism evidence="1 2">
    <name type="scientific">Plectosphaerella plurivora</name>
    <dbReference type="NCBI Taxonomy" id="936078"/>
    <lineage>
        <taxon>Eukaryota</taxon>
        <taxon>Fungi</taxon>
        <taxon>Dikarya</taxon>
        <taxon>Ascomycota</taxon>
        <taxon>Pezizomycotina</taxon>
        <taxon>Sordariomycetes</taxon>
        <taxon>Hypocreomycetidae</taxon>
        <taxon>Glomerellales</taxon>
        <taxon>Plectosphaerellaceae</taxon>
        <taxon>Plectosphaerella</taxon>
    </lineage>
</organism>